<feature type="compositionally biased region" description="Acidic residues" evidence="2">
    <location>
        <begin position="419"/>
        <end position="428"/>
    </location>
</feature>
<feature type="coiled-coil region" evidence="1">
    <location>
        <begin position="314"/>
        <end position="362"/>
    </location>
</feature>
<feature type="region of interest" description="Disordered" evidence="2">
    <location>
        <begin position="133"/>
        <end position="235"/>
    </location>
</feature>
<reference evidence="3" key="1">
    <citation type="submission" date="2018-02" db="EMBL/GenBank/DDBJ databases">
        <authorList>
            <person name="Cohen D.B."/>
            <person name="Kent A.D."/>
        </authorList>
    </citation>
    <scope>NUCLEOTIDE SEQUENCE</scope>
</reference>
<accession>A0A2N9HJX4</accession>
<evidence type="ECO:0000256" key="1">
    <source>
        <dbReference type="SAM" id="Coils"/>
    </source>
</evidence>
<dbReference type="EMBL" id="OIVN01003540">
    <property type="protein sequence ID" value="SPD11964.1"/>
    <property type="molecule type" value="Genomic_DNA"/>
</dbReference>
<evidence type="ECO:0000313" key="3">
    <source>
        <dbReference type="EMBL" id="SPD11964.1"/>
    </source>
</evidence>
<proteinExistence type="predicted"/>
<evidence type="ECO:0000256" key="2">
    <source>
        <dbReference type="SAM" id="MobiDB-lite"/>
    </source>
</evidence>
<feature type="region of interest" description="Disordered" evidence="2">
    <location>
        <begin position="407"/>
        <end position="444"/>
    </location>
</feature>
<dbReference type="AlphaFoldDB" id="A0A2N9HJX4"/>
<protein>
    <submittedName>
        <fullName evidence="3">Uncharacterized protein</fullName>
    </submittedName>
</protein>
<keyword evidence="1" id="KW-0175">Coiled coil</keyword>
<gene>
    <name evidence="3" type="ORF">FSB_LOCUS39846</name>
</gene>
<sequence length="444" mass="49490">MTRKKSHGRLAKYVNTPEAMAIFRHHYSIPDDVHLEYKYWEDVLPKESRDLVIPIVAIIEGGVRFLMDPLLVDFLNYFNLSPTQISPNIFRIVMGVVELNRCSPPTCPLHPQRKNSPRLFKVKDLKATQSILENQPAPHHDIRHMSGFNLKGLLPPRPSVEASGSAPPIDLQPRKRKAPAHGASSQPEPPINLEDSGRGALPSGATESNQPQMTLLGNMLDPDAPHLGSGSSRAPAQAWTPSFEVFGDPVARLPIDMEEWGRSTDQEVIDNLRRGLMMGIQGSLILEDRYRNQAEELRRALSLAGRYAVAKKVADGANEKIRLADQKRQEAEESLRIALESNIATEEKIKALEAEMAEREKAAFARGRKEAEMDIAGQLTSIYNESFQEGWKALYAWSKPGELPFLPPRDYLPYPDAPIEVEDKEAEESQSQQPAPGDPTPPSV</sequence>
<organism evidence="3">
    <name type="scientific">Fagus sylvatica</name>
    <name type="common">Beechnut</name>
    <dbReference type="NCBI Taxonomy" id="28930"/>
    <lineage>
        <taxon>Eukaryota</taxon>
        <taxon>Viridiplantae</taxon>
        <taxon>Streptophyta</taxon>
        <taxon>Embryophyta</taxon>
        <taxon>Tracheophyta</taxon>
        <taxon>Spermatophyta</taxon>
        <taxon>Magnoliopsida</taxon>
        <taxon>eudicotyledons</taxon>
        <taxon>Gunneridae</taxon>
        <taxon>Pentapetalae</taxon>
        <taxon>rosids</taxon>
        <taxon>fabids</taxon>
        <taxon>Fagales</taxon>
        <taxon>Fagaceae</taxon>
        <taxon>Fagus</taxon>
    </lineage>
</organism>
<feature type="compositionally biased region" description="Polar residues" evidence="2">
    <location>
        <begin position="205"/>
        <end position="215"/>
    </location>
</feature>
<name>A0A2N9HJX4_FAGSY</name>